<accession>A0A066WPQ1</accession>
<dbReference type="HOGENOM" id="CLU_035754_2_0_1"/>
<proteinExistence type="inferred from homology"/>
<reference evidence="6 7" key="1">
    <citation type="submission" date="2014-05" db="EMBL/GenBank/DDBJ databases">
        <title>Draft genome sequence of a rare smut relative, Tilletiaria anomala UBC 951.</title>
        <authorList>
            <consortium name="DOE Joint Genome Institute"/>
            <person name="Toome M."/>
            <person name="Kuo A."/>
            <person name="Henrissat B."/>
            <person name="Lipzen A."/>
            <person name="Tritt A."/>
            <person name="Yoshinaga Y."/>
            <person name="Zane M."/>
            <person name="Barry K."/>
            <person name="Grigoriev I.V."/>
            <person name="Spatafora J.W."/>
            <person name="Aimea M.C."/>
        </authorList>
    </citation>
    <scope>NUCLEOTIDE SEQUENCE [LARGE SCALE GENOMIC DNA]</scope>
    <source>
        <strain evidence="6 7">UBC 951</strain>
    </source>
</reference>
<dbReference type="OMA" id="VCWMRLE"/>
<dbReference type="SUPFAM" id="SSF55979">
    <property type="entry name" value="DNA clamp"/>
    <property type="match status" value="1"/>
</dbReference>
<dbReference type="GO" id="GO:0033314">
    <property type="term" value="P:mitotic DNA replication checkpoint signaling"/>
    <property type="evidence" value="ECO:0007669"/>
    <property type="project" value="TreeGrafter"/>
</dbReference>
<dbReference type="PIRSF" id="PIRSF011312">
    <property type="entry name" value="Cell_cycle_HUS1"/>
    <property type="match status" value="1"/>
</dbReference>
<evidence type="ECO:0000256" key="1">
    <source>
        <dbReference type="ARBA" id="ARBA00004123"/>
    </source>
</evidence>
<evidence type="ECO:0000256" key="4">
    <source>
        <dbReference type="PIRNR" id="PIRNR011312"/>
    </source>
</evidence>
<dbReference type="GO" id="GO:0030896">
    <property type="term" value="C:checkpoint clamp complex"/>
    <property type="evidence" value="ECO:0007669"/>
    <property type="project" value="InterPro"/>
</dbReference>
<protein>
    <recommendedName>
        <fullName evidence="4">Checkpoint protein</fullName>
    </recommendedName>
</protein>
<dbReference type="InterPro" id="IPR016580">
    <property type="entry name" value="HUS1"/>
</dbReference>
<dbReference type="Pfam" id="PF04005">
    <property type="entry name" value="Hus1"/>
    <property type="match status" value="1"/>
</dbReference>
<dbReference type="AlphaFoldDB" id="A0A066WPQ1"/>
<dbReference type="Gene3D" id="3.70.10.10">
    <property type="match status" value="1"/>
</dbReference>
<dbReference type="GO" id="GO:0044778">
    <property type="term" value="P:meiotic DNA integrity checkpoint signaling"/>
    <property type="evidence" value="ECO:0007669"/>
    <property type="project" value="TreeGrafter"/>
</dbReference>
<evidence type="ECO:0000313" key="6">
    <source>
        <dbReference type="EMBL" id="KDN52969.1"/>
    </source>
</evidence>
<dbReference type="GO" id="GO:0000724">
    <property type="term" value="P:double-strand break repair via homologous recombination"/>
    <property type="evidence" value="ECO:0007669"/>
    <property type="project" value="TreeGrafter"/>
</dbReference>
<dbReference type="OrthoDB" id="337750at2759"/>
<keyword evidence="3" id="KW-0539">Nucleus</keyword>
<dbReference type="PANTHER" id="PTHR12900">
    <property type="entry name" value="MITOTIC AND DNA DAMAGE CHECKPOINT PROTEIN HUS1"/>
    <property type="match status" value="1"/>
</dbReference>
<dbReference type="GeneID" id="25266319"/>
<comment type="similarity">
    <text evidence="2 4">Belongs to the HUS1 family.</text>
</comment>
<dbReference type="RefSeq" id="XP_013245808.1">
    <property type="nucleotide sequence ID" value="XM_013390354.1"/>
</dbReference>
<dbReference type="InterPro" id="IPR007150">
    <property type="entry name" value="HUS1/Mec3"/>
</dbReference>
<dbReference type="GO" id="GO:0035861">
    <property type="term" value="C:site of double-strand break"/>
    <property type="evidence" value="ECO:0007669"/>
    <property type="project" value="TreeGrafter"/>
</dbReference>
<evidence type="ECO:0000313" key="7">
    <source>
        <dbReference type="Proteomes" id="UP000027361"/>
    </source>
</evidence>
<dbReference type="InterPro" id="IPR046938">
    <property type="entry name" value="DNA_clamp_sf"/>
</dbReference>
<evidence type="ECO:0000256" key="2">
    <source>
        <dbReference type="ARBA" id="ARBA00005563"/>
    </source>
</evidence>
<dbReference type="Proteomes" id="UP000027361">
    <property type="component" value="Unassembled WGS sequence"/>
</dbReference>
<evidence type="ECO:0000256" key="5">
    <source>
        <dbReference type="SAM" id="MobiDB-lite"/>
    </source>
</evidence>
<dbReference type="PANTHER" id="PTHR12900:SF0">
    <property type="entry name" value="CHECKPOINT PROTEIN"/>
    <property type="match status" value="1"/>
</dbReference>
<dbReference type="FunCoup" id="A0A066WPQ1">
    <property type="interactions" value="310"/>
</dbReference>
<dbReference type="InParanoid" id="A0A066WPQ1"/>
<gene>
    <name evidence="6" type="ORF">K437DRAFT_272022</name>
</gene>
<dbReference type="GO" id="GO:0006289">
    <property type="term" value="P:nucleotide-excision repair"/>
    <property type="evidence" value="ECO:0007669"/>
    <property type="project" value="TreeGrafter"/>
</dbReference>
<evidence type="ECO:0000256" key="3">
    <source>
        <dbReference type="ARBA" id="ARBA00023242"/>
    </source>
</evidence>
<dbReference type="GO" id="GO:0000723">
    <property type="term" value="P:telomere maintenance"/>
    <property type="evidence" value="ECO:0007669"/>
    <property type="project" value="TreeGrafter"/>
</dbReference>
<dbReference type="STRING" id="1037660.A0A066WPQ1"/>
<keyword evidence="7" id="KW-1185">Reference proteome</keyword>
<name>A0A066WPQ1_TILAU</name>
<dbReference type="GO" id="GO:0031573">
    <property type="term" value="P:mitotic intra-S DNA damage checkpoint signaling"/>
    <property type="evidence" value="ECO:0007669"/>
    <property type="project" value="TreeGrafter"/>
</dbReference>
<organism evidence="6 7">
    <name type="scientific">Tilletiaria anomala (strain ATCC 24038 / CBS 436.72 / UBC 951)</name>
    <dbReference type="NCBI Taxonomy" id="1037660"/>
    <lineage>
        <taxon>Eukaryota</taxon>
        <taxon>Fungi</taxon>
        <taxon>Dikarya</taxon>
        <taxon>Basidiomycota</taxon>
        <taxon>Ustilaginomycotina</taxon>
        <taxon>Exobasidiomycetes</taxon>
        <taxon>Georgefischeriales</taxon>
        <taxon>Tilletiariaceae</taxon>
        <taxon>Tilletiaria</taxon>
    </lineage>
</organism>
<feature type="compositionally biased region" description="Basic and acidic residues" evidence="5">
    <location>
        <begin position="204"/>
        <end position="216"/>
    </location>
</feature>
<dbReference type="GO" id="GO:0005730">
    <property type="term" value="C:nucleolus"/>
    <property type="evidence" value="ECO:0007669"/>
    <property type="project" value="InterPro"/>
</dbReference>
<dbReference type="EMBL" id="JMSN01000005">
    <property type="protein sequence ID" value="KDN52969.1"/>
    <property type="molecule type" value="Genomic_DNA"/>
</dbReference>
<sequence>MRFRTGIEAISTLLKVFQSVNKISTHCILNLSPDEVRIICTGESDGVQIWTTLTKDQFFKDYRVESKYKNIINLEISTEMLISVLKSAQDTSDVTMRLAKRGSDPLLSFAIVSMSHTGAKMEIEHEVLIKLIKPPDWEQIREPHCPEPDVHIVLPRLLKMRTVAERMSRMSFQITFSANLEGALTLGITSDEVNVETTWRGLSHPEFRTDENDGDAKGAPQRGKQQGEFRSVTLEMRSFLRFLSSYNVETSTIACICVDHCAIFYVYIGDQQHPGGVMTFFIPGLISDT</sequence>
<feature type="region of interest" description="Disordered" evidence="5">
    <location>
        <begin position="204"/>
        <end position="227"/>
    </location>
</feature>
<comment type="subcellular location">
    <subcellularLocation>
        <location evidence="1">Nucleus</location>
    </subcellularLocation>
</comment>
<comment type="caution">
    <text evidence="6">The sequence shown here is derived from an EMBL/GenBank/DDBJ whole genome shotgun (WGS) entry which is preliminary data.</text>
</comment>